<keyword evidence="3" id="KW-1185">Reference proteome</keyword>
<feature type="compositionally biased region" description="Low complexity" evidence="1">
    <location>
        <begin position="291"/>
        <end position="303"/>
    </location>
</feature>
<feature type="compositionally biased region" description="Polar residues" evidence="1">
    <location>
        <begin position="141"/>
        <end position="160"/>
    </location>
</feature>
<feature type="compositionally biased region" description="Basic residues" evidence="1">
    <location>
        <begin position="44"/>
        <end position="59"/>
    </location>
</feature>
<feature type="compositionally biased region" description="Basic and acidic residues" evidence="1">
    <location>
        <begin position="304"/>
        <end position="314"/>
    </location>
</feature>
<dbReference type="AlphaFoldDB" id="A0AAE0NB48"/>
<reference evidence="2" key="1">
    <citation type="journal article" date="2023" name="Mol. Phylogenet. Evol.">
        <title>Genome-scale phylogeny and comparative genomics of the fungal order Sordariales.</title>
        <authorList>
            <person name="Hensen N."/>
            <person name="Bonometti L."/>
            <person name="Westerberg I."/>
            <person name="Brannstrom I.O."/>
            <person name="Guillou S."/>
            <person name="Cros-Aarteil S."/>
            <person name="Calhoun S."/>
            <person name="Haridas S."/>
            <person name="Kuo A."/>
            <person name="Mondo S."/>
            <person name="Pangilinan J."/>
            <person name="Riley R."/>
            <person name="LaButti K."/>
            <person name="Andreopoulos B."/>
            <person name="Lipzen A."/>
            <person name="Chen C."/>
            <person name="Yan M."/>
            <person name="Daum C."/>
            <person name="Ng V."/>
            <person name="Clum A."/>
            <person name="Steindorff A."/>
            <person name="Ohm R.A."/>
            <person name="Martin F."/>
            <person name="Silar P."/>
            <person name="Natvig D.O."/>
            <person name="Lalanne C."/>
            <person name="Gautier V."/>
            <person name="Ament-Velasquez S.L."/>
            <person name="Kruys A."/>
            <person name="Hutchinson M.I."/>
            <person name="Powell A.J."/>
            <person name="Barry K."/>
            <person name="Miller A.N."/>
            <person name="Grigoriev I.V."/>
            <person name="Debuchy R."/>
            <person name="Gladieux P."/>
            <person name="Hiltunen Thoren M."/>
            <person name="Johannesson H."/>
        </authorList>
    </citation>
    <scope>NUCLEOTIDE SEQUENCE</scope>
    <source>
        <strain evidence="2">CBS 958.72</strain>
    </source>
</reference>
<feature type="region of interest" description="Disordered" evidence="1">
    <location>
        <begin position="79"/>
        <end position="117"/>
    </location>
</feature>
<feature type="compositionally biased region" description="Acidic residues" evidence="1">
    <location>
        <begin position="173"/>
        <end position="190"/>
    </location>
</feature>
<feature type="region of interest" description="Disordered" evidence="1">
    <location>
        <begin position="141"/>
        <end position="216"/>
    </location>
</feature>
<feature type="compositionally biased region" description="Polar residues" evidence="1">
    <location>
        <begin position="95"/>
        <end position="110"/>
    </location>
</feature>
<sequence length="469" mass="47587">MSQPTLINLPPPSNPDTPSEMPGTPTSTTTSLSALSTTAIKDGHRGHGHAMGGRGHHHSVSANSLEAERADRISRLAGLSTVSSVRGPPAGGVTGNHNADSPQTTPTSTGFPIMNHTAAPGGLTPAFFDATGQPVAATKMSTVGTASATESVGGRTSATETAGDDRYDTLGERDEDMLSMDTNDDEDGETAEERGMDSASTSGYTGGTGDGADADVMDEDLENLGTRSSVGGFEDRMSDDGSVSLVGFGEGAGSTVSGPIYHRRPLPLGQQSSAGAMAGIWSAGIGALERSSSGLSDSGAAAAARKDTGSEREVAGGVETPVSQSAVAERQEARMVDGVALDGAGRTAARGVNGIGDDDVFVDTTTRGPVPVQPAVSAIRETQQPNSHQQISQAQYLSAAAATAAAATAAAAGTTATTTDATYTSNSLREAAERIVHERLDEGEARVGSMALGSPKGTESLGRFYFEER</sequence>
<comment type="caution">
    <text evidence="2">The sequence shown here is derived from an EMBL/GenBank/DDBJ whole genome shotgun (WGS) entry which is preliminary data.</text>
</comment>
<feature type="compositionally biased region" description="Basic and acidic residues" evidence="1">
    <location>
        <begin position="163"/>
        <end position="172"/>
    </location>
</feature>
<feature type="region of interest" description="Disordered" evidence="1">
    <location>
        <begin position="1"/>
        <end position="65"/>
    </location>
</feature>
<evidence type="ECO:0000313" key="2">
    <source>
        <dbReference type="EMBL" id="KAK3376783.1"/>
    </source>
</evidence>
<gene>
    <name evidence="2" type="ORF">B0T24DRAFT_229455</name>
</gene>
<accession>A0AAE0NB48</accession>
<organism evidence="2 3">
    <name type="scientific">Lasiosphaeria ovina</name>
    <dbReference type="NCBI Taxonomy" id="92902"/>
    <lineage>
        <taxon>Eukaryota</taxon>
        <taxon>Fungi</taxon>
        <taxon>Dikarya</taxon>
        <taxon>Ascomycota</taxon>
        <taxon>Pezizomycotina</taxon>
        <taxon>Sordariomycetes</taxon>
        <taxon>Sordariomycetidae</taxon>
        <taxon>Sordariales</taxon>
        <taxon>Lasiosphaeriaceae</taxon>
        <taxon>Lasiosphaeria</taxon>
    </lineage>
</organism>
<evidence type="ECO:0000256" key="1">
    <source>
        <dbReference type="SAM" id="MobiDB-lite"/>
    </source>
</evidence>
<reference evidence="2" key="2">
    <citation type="submission" date="2023-06" db="EMBL/GenBank/DDBJ databases">
        <authorList>
            <consortium name="Lawrence Berkeley National Laboratory"/>
            <person name="Haridas S."/>
            <person name="Hensen N."/>
            <person name="Bonometti L."/>
            <person name="Westerberg I."/>
            <person name="Brannstrom I.O."/>
            <person name="Guillou S."/>
            <person name="Cros-Aarteil S."/>
            <person name="Calhoun S."/>
            <person name="Kuo A."/>
            <person name="Mondo S."/>
            <person name="Pangilinan J."/>
            <person name="Riley R."/>
            <person name="Labutti K."/>
            <person name="Andreopoulos B."/>
            <person name="Lipzen A."/>
            <person name="Chen C."/>
            <person name="Yanf M."/>
            <person name="Daum C."/>
            <person name="Ng V."/>
            <person name="Clum A."/>
            <person name="Steindorff A."/>
            <person name="Ohm R."/>
            <person name="Martin F."/>
            <person name="Silar P."/>
            <person name="Natvig D."/>
            <person name="Lalanne C."/>
            <person name="Gautier V."/>
            <person name="Ament-Velasquez S.L."/>
            <person name="Kruys A."/>
            <person name="Hutchinson M.I."/>
            <person name="Powell A.J."/>
            <person name="Barry K."/>
            <person name="Miller A.N."/>
            <person name="Grigoriev I.V."/>
            <person name="Debuchy R."/>
            <person name="Gladieux P."/>
            <person name="Thoren M.H."/>
            <person name="Johannesson H."/>
        </authorList>
    </citation>
    <scope>NUCLEOTIDE SEQUENCE</scope>
    <source>
        <strain evidence="2">CBS 958.72</strain>
    </source>
</reference>
<evidence type="ECO:0000313" key="3">
    <source>
        <dbReference type="Proteomes" id="UP001287356"/>
    </source>
</evidence>
<feature type="region of interest" description="Disordered" evidence="1">
    <location>
        <begin position="291"/>
        <end position="329"/>
    </location>
</feature>
<dbReference type="Proteomes" id="UP001287356">
    <property type="component" value="Unassembled WGS sequence"/>
</dbReference>
<proteinExistence type="predicted"/>
<feature type="compositionally biased region" description="Low complexity" evidence="1">
    <location>
        <begin position="26"/>
        <end position="39"/>
    </location>
</feature>
<protein>
    <submittedName>
        <fullName evidence="2">Uncharacterized protein</fullName>
    </submittedName>
</protein>
<dbReference type="EMBL" id="JAULSN010000003">
    <property type="protein sequence ID" value="KAK3376783.1"/>
    <property type="molecule type" value="Genomic_DNA"/>
</dbReference>
<name>A0AAE0NB48_9PEZI</name>